<dbReference type="Pfam" id="PF01957">
    <property type="entry name" value="NfeD"/>
    <property type="match status" value="1"/>
</dbReference>
<dbReference type="Proteomes" id="UP000823842">
    <property type="component" value="Unassembled WGS sequence"/>
</dbReference>
<accession>A0A9D2RWP9</accession>
<dbReference type="InterPro" id="IPR012340">
    <property type="entry name" value="NA-bd_OB-fold"/>
</dbReference>
<feature type="domain" description="NfeD-like C-terminal" evidence="6">
    <location>
        <begin position="81"/>
        <end position="140"/>
    </location>
</feature>
<comment type="subcellular location">
    <subcellularLocation>
        <location evidence="1">Membrane</location>
        <topology evidence="1">Multi-pass membrane protein</topology>
    </subcellularLocation>
</comment>
<dbReference type="SUPFAM" id="SSF141322">
    <property type="entry name" value="NfeD domain-like"/>
    <property type="match status" value="1"/>
</dbReference>
<keyword evidence="2 5" id="KW-0812">Transmembrane</keyword>
<comment type="caution">
    <text evidence="7">The sequence shown here is derived from an EMBL/GenBank/DDBJ whole genome shotgun (WGS) entry which is preliminary data.</text>
</comment>
<proteinExistence type="predicted"/>
<dbReference type="AlphaFoldDB" id="A0A9D2RWP9"/>
<evidence type="ECO:0000313" key="7">
    <source>
        <dbReference type="EMBL" id="HJB28050.1"/>
    </source>
</evidence>
<evidence type="ECO:0000259" key="6">
    <source>
        <dbReference type="Pfam" id="PF01957"/>
    </source>
</evidence>
<dbReference type="InterPro" id="IPR052165">
    <property type="entry name" value="Membrane_assoc_protease"/>
</dbReference>
<name>A0A9D2RWP9_9FIRM</name>
<dbReference type="GO" id="GO:0005886">
    <property type="term" value="C:plasma membrane"/>
    <property type="evidence" value="ECO:0007669"/>
    <property type="project" value="TreeGrafter"/>
</dbReference>
<evidence type="ECO:0000256" key="2">
    <source>
        <dbReference type="ARBA" id="ARBA00022692"/>
    </source>
</evidence>
<reference evidence="7" key="1">
    <citation type="journal article" date="2021" name="PeerJ">
        <title>Extensive microbial diversity within the chicken gut microbiome revealed by metagenomics and culture.</title>
        <authorList>
            <person name="Gilroy R."/>
            <person name="Ravi A."/>
            <person name="Getino M."/>
            <person name="Pursley I."/>
            <person name="Horton D.L."/>
            <person name="Alikhan N.F."/>
            <person name="Baker D."/>
            <person name="Gharbi K."/>
            <person name="Hall N."/>
            <person name="Watson M."/>
            <person name="Adriaenssens E.M."/>
            <person name="Foster-Nyarko E."/>
            <person name="Jarju S."/>
            <person name="Secka A."/>
            <person name="Antonio M."/>
            <person name="Oren A."/>
            <person name="Chaudhuri R.R."/>
            <person name="La Ragione R."/>
            <person name="Hildebrand F."/>
            <person name="Pallen M.J."/>
        </authorList>
    </citation>
    <scope>NUCLEOTIDE SEQUENCE</scope>
    <source>
        <strain evidence="7">ChiSjej1B19-5720</strain>
    </source>
</reference>
<evidence type="ECO:0000256" key="3">
    <source>
        <dbReference type="ARBA" id="ARBA00022989"/>
    </source>
</evidence>
<keyword evidence="3 5" id="KW-1133">Transmembrane helix</keyword>
<gene>
    <name evidence="7" type="ORF">IAA06_04565</name>
</gene>
<sequence length="145" mass="16074">MEPIIWLAILAFFLVVEAITAGLATIWFAGGALAAAIAAYLGAEIWLQILLFLAVSIILLIFTRPLAVKYMSKDLEKTNVNSLIGKKAVVTQKIDNLAQTGQVKINDVEWLARSFSDEEKIPENTVVVIREIHGVTLYVKEFKED</sequence>
<reference evidence="7" key="2">
    <citation type="submission" date="2021-04" db="EMBL/GenBank/DDBJ databases">
        <authorList>
            <person name="Gilroy R."/>
        </authorList>
    </citation>
    <scope>NUCLEOTIDE SEQUENCE</scope>
    <source>
        <strain evidence="7">ChiSjej1B19-5720</strain>
    </source>
</reference>
<protein>
    <submittedName>
        <fullName evidence="7">NfeD family protein</fullName>
    </submittedName>
</protein>
<dbReference type="InterPro" id="IPR002810">
    <property type="entry name" value="NfeD-like_C"/>
</dbReference>
<feature type="transmembrane region" description="Helical" evidence="5">
    <location>
        <begin position="45"/>
        <end position="63"/>
    </location>
</feature>
<organism evidence="7 8">
    <name type="scientific">Candidatus Blautia faecavium</name>
    <dbReference type="NCBI Taxonomy" id="2838487"/>
    <lineage>
        <taxon>Bacteria</taxon>
        <taxon>Bacillati</taxon>
        <taxon>Bacillota</taxon>
        <taxon>Clostridia</taxon>
        <taxon>Lachnospirales</taxon>
        <taxon>Lachnospiraceae</taxon>
        <taxon>Blautia</taxon>
    </lineage>
</organism>
<dbReference type="Gene3D" id="2.40.50.140">
    <property type="entry name" value="Nucleic acid-binding proteins"/>
    <property type="match status" value="1"/>
</dbReference>
<evidence type="ECO:0000256" key="1">
    <source>
        <dbReference type="ARBA" id="ARBA00004141"/>
    </source>
</evidence>
<evidence type="ECO:0000256" key="4">
    <source>
        <dbReference type="ARBA" id="ARBA00023136"/>
    </source>
</evidence>
<dbReference type="EMBL" id="DWYZ01000090">
    <property type="protein sequence ID" value="HJB28050.1"/>
    <property type="molecule type" value="Genomic_DNA"/>
</dbReference>
<keyword evidence="4 5" id="KW-0472">Membrane</keyword>
<evidence type="ECO:0000256" key="5">
    <source>
        <dbReference type="SAM" id="Phobius"/>
    </source>
</evidence>
<dbReference type="PANTHER" id="PTHR33507:SF3">
    <property type="entry name" value="INNER MEMBRANE PROTEIN YBBJ"/>
    <property type="match status" value="1"/>
</dbReference>
<dbReference type="PANTHER" id="PTHR33507">
    <property type="entry name" value="INNER MEMBRANE PROTEIN YBBJ"/>
    <property type="match status" value="1"/>
</dbReference>
<evidence type="ECO:0000313" key="8">
    <source>
        <dbReference type="Proteomes" id="UP000823842"/>
    </source>
</evidence>